<dbReference type="PANTHER" id="PTHR43022">
    <property type="entry name" value="PROTEIN SMF"/>
    <property type="match status" value="1"/>
</dbReference>
<gene>
    <name evidence="3" type="primary">dprA</name>
    <name evidence="3" type="ORF">CQ405_02075</name>
</gene>
<dbReference type="InterPro" id="IPR057666">
    <property type="entry name" value="DrpA_SLOG"/>
</dbReference>
<dbReference type="SUPFAM" id="SSF102405">
    <property type="entry name" value="MCP/YpsA-like"/>
    <property type="match status" value="1"/>
</dbReference>
<comment type="caution">
    <text evidence="3">The sequence shown here is derived from an EMBL/GenBank/DDBJ whole genome shotgun (WGS) entry which is preliminary data.</text>
</comment>
<proteinExistence type="inferred from homology"/>
<keyword evidence="4" id="KW-1185">Reference proteome</keyword>
<name>A0A2P8R2R0_9BACT</name>
<dbReference type="InterPro" id="IPR003488">
    <property type="entry name" value="DprA"/>
</dbReference>
<reference evidence="4" key="1">
    <citation type="submission" date="2017-10" db="EMBL/GenBank/DDBJ databases">
        <title>Campylobacter species from seals.</title>
        <authorList>
            <person name="Gilbert M.J."/>
            <person name="Zomer A.L."/>
            <person name="Timmerman A.J."/>
            <person name="Duim B."/>
            <person name="Wagenaar J.A."/>
        </authorList>
    </citation>
    <scope>NUCLEOTIDE SEQUENCE [LARGE SCALE GENOMIC DNA]</scope>
    <source>
        <strain evidence="4">17S00004-5</strain>
    </source>
</reference>
<comment type="similarity">
    <text evidence="1">Belongs to the DprA/Smf family.</text>
</comment>
<dbReference type="Proteomes" id="UP000240535">
    <property type="component" value="Unassembled WGS sequence"/>
</dbReference>
<dbReference type="Gene3D" id="3.40.50.450">
    <property type="match status" value="1"/>
</dbReference>
<dbReference type="RefSeq" id="WP_106870622.1">
    <property type="nucleotide sequence ID" value="NZ_CP053841.1"/>
</dbReference>
<sequence>MNTIDNIDALNKLQNPPKKLFFKGNLEFLNMLKVSIVGSRKMSFYTKSLVLQLSSALSKRGVCVVSGGALGVDITAHKGAFPNTIAVFANGLDIIYPKTNEKNIKEIYENSLALSEYEPKTRPLRHHFLQRNRIVVALSEALVVAQAELRSGSLQSARLAMELGIPVYVLPHQINESIGTNELLATKKANLIYNIDKFADKFGNLSHIENDNDEVIEFIKTNSSFNDAHLKFGDLVYEYELQGKIEILGSRIVIK</sequence>
<feature type="domain" description="Smf/DprA SLOG" evidence="2">
    <location>
        <begin position="9"/>
        <end position="201"/>
    </location>
</feature>
<dbReference type="GO" id="GO:0009294">
    <property type="term" value="P:DNA-mediated transformation"/>
    <property type="evidence" value="ECO:0007669"/>
    <property type="project" value="InterPro"/>
</dbReference>
<organism evidence="3 4">
    <name type="scientific">Campylobacter blaseri</name>
    <dbReference type="NCBI Taxonomy" id="2042961"/>
    <lineage>
        <taxon>Bacteria</taxon>
        <taxon>Pseudomonadati</taxon>
        <taxon>Campylobacterota</taxon>
        <taxon>Epsilonproteobacteria</taxon>
        <taxon>Campylobacterales</taxon>
        <taxon>Campylobacteraceae</taxon>
        <taxon>Campylobacter</taxon>
    </lineage>
</organism>
<evidence type="ECO:0000313" key="4">
    <source>
        <dbReference type="Proteomes" id="UP000240535"/>
    </source>
</evidence>
<dbReference type="EMBL" id="PDHH01000002">
    <property type="protein sequence ID" value="PSM52783.1"/>
    <property type="molecule type" value="Genomic_DNA"/>
</dbReference>
<evidence type="ECO:0000256" key="1">
    <source>
        <dbReference type="ARBA" id="ARBA00006525"/>
    </source>
</evidence>
<accession>A0A2P8R2R0</accession>
<dbReference type="AlphaFoldDB" id="A0A2P8R2R0"/>
<protein>
    <submittedName>
        <fullName evidence="3">DNA-protecting protein DprA</fullName>
    </submittedName>
</protein>
<evidence type="ECO:0000313" key="3">
    <source>
        <dbReference type="EMBL" id="PSM52783.1"/>
    </source>
</evidence>
<dbReference type="NCBIfam" id="TIGR00732">
    <property type="entry name" value="dprA"/>
    <property type="match status" value="1"/>
</dbReference>
<dbReference type="Pfam" id="PF02481">
    <property type="entry name" value="DNA_processg_A"/>
    <property type="match status" value="1"/>
</dbReference>
<dbReference type="PANTHER" id="PTHR43022:SF1">
    <property type="entry name" value="PROTEIN SMF"/>
    <property type="match status" value="1"/>
</dbReference>
<evidence type="ECO:0000259" key="2">
    <source>
        <dbReference type="Pfam" id="PF02481"/>
    </source>
</evidence>
<dbReference type="OrthoDB" id="9785707at2"/>